<gene>
    <name evidence="2" type="ordered locus">Os01g0952800</name>
    <name evidence="2" type="ORF">OSNPB_010952800</name>
</gene>
<reference evidence="2 3" key="2">
    <citation type="journal article" date="2013" name="Plant Cell Physiol.">
        <title>Rice Annotation Project Database (RAP-DB): an integrative and interactive database for rice genomics.</title>
        <authorList>
            <person name="Sakai H."/>
            <person name="Lee S.S."/>
            <person name="Tanaka T."/>
            <person name="Numa H."/>
            <person name="Kim J."/>
            <person name="Kawahara Y."/>
            <person name="Wakimoto H."/>
            <person name="Yang C.C."/>
            <person name="Iwamoto M."/>
            <person name="Abe T."/>
            <person name="Yamada Y."/>
            <person name="Muto A."/>
            <person name="Inokuchi H."/>
            <person name="Ikemura T."/>
            <person name="Matsumoto T."/>
            <person name="Sasaki T."/>
            <person name="Itoh T."/>
        </authorList>
    </citation>
    <scope>NUCLEOTIDE SEQUENCE [LARGE SCALE GENOMIC DNA]</scope>
    <source>
        <strain evidence="3">cv. Nipponbare</strain>
    </source>
</reference>
<feature type="compositionally biased region" description="Basic residues" evidence="1">
    <location>
        <begin position="9"/>
        <end position="23"/>
    </location>
</feature>
<evidence type="ECO:0000313" key="2">
    <source>
        <dbReference type="EMBL" id="BAS76258.1"/>
    </source>
</evidence>
<evidence type="ECO:0000256" key="1">
    <source>
        <dbReference type="SAM" id="MobiDB-lite"/>
    </source>
</evidence>
<keyword evidence="3" id="KW-1185">Reference proteome</keyword>
<protein>
    <submittedName>
        <fullName evidence="2">Os01g0952800 protein</fullName>
    </submittedName>
</protein>
<dbReference type="AlphaFoldDB" id="A0A0P0VCZ9"/>
<feature type="compositionally biased region" description="Basic and acidic residues" evidence="1">
    <location>
        <begin position="171"/>
        <end position="180"/>
    </location>
</feature>
<evidence type="ECO:0000313" key="3">
    <source>
        <dbReference type="Proteomes" id="UP000059680"/>
    </source>
</evidence>
<reference evidence="3" key="1">
    <citation type="journal article" date="2005" name="Nature">
        <title>The map-based sequence of the rice genome.</title>
        <authorList>
            <consortium name="International rice genome sequencing project (IRGSP)"/>
            <person name="Matsumoto T."/>
            <person name="Wu J."/>
            <person name="Kanamori H."/>
            <person name="Katayose Y."/>
            <person name="Fujisawa M."/>
            <person name="Namiki N."/>
            <person name="Mizuno H."/>
            <person name="Yamamoto K."/>
            <person name="Antonio B.A."/>
            <person name="Baba T."/>
            <person name="Sakata K."/>
            <person name="Nagamura Y."/>
            <person name="Aoki H."/>
            <person name="Arikawa K."/>
            <person name="Arita K."/>
            <person name="Bito T."/>
            <person name="Chiden Y."/>
            <person name="Fujitsuka N."/>
            <person name="Fukunaka R."/>
            <person name="Hamada M."/>
            <person name="Harada C."/>
            <person name="Hayashi A."/>
            <person name="Hijishita S."/>
            <person name="Honda M."/>
            <person name="Hosokawa S."/>
            <person name="Ichikawa Y."/>
            <person name="Idonuma A."/>
            <person name="Iijima M."/>
            <person name="Ikeda M."/>
            <person name="Ikeno M."/>
            <person name="Ito K."/>
            <person name="Ito S."/>
            <person name="Ito T."/>
            <person name="Ito Y."/>
            <person name="Ito Y."/>
            <person name="Iwabuchi A."/>
            <person name="Kamiya K."/>
            <person name="Karasawa W."/>
            <person name="Kurita K."/>
            <person name="Katagiri S."/>
            <person name="Kikuta A."/>
            <person name="Kobayashi H."/>
            <person name="Kobayashi N."/>
            <person name="Machita K."/>
            <person name="Maehara T."/>
            <person name="Masukawa M."/>
            <person name="Mizubayashi T."/>
            <person name="Mukai Y."/>
            <person name="Nagasaki H."/>
            <person name="Nagata Y."/>
            <person name="Naito S."/>
            <person name="Nakashima M."/>
            <person name="Nakama Y."/>
            <person name="Nakamichi Y."/>
            <person name="Nakamura M."/>
            <person name="Meguro A."/>
            <person name="Negishi M."/>
            <person name="Ohta I."/>
            <person name="Ohta T."/>
            <person name="Okamoto M."/>
            <person name="Ono N."/>
            <person name="Saji S."/>
            <person name="Sakaguchi M."/>
            <person name="Sakai K."/>
            <person name="Shibata M."/>
            <person name="Shimokawa T."/>
            <person name="Song J."/>
            <person name="Takazaki Y."/>
            <person name="Terasawa K."/>
            <person name="Tsugane M."/>
            <person name="Tsuji K."/>
            <person name="Ueda S."/>
            <person name="Waki K."/>
            <person name="Yamagata H."/>
            <person name="Yamamoto M."/>
            <person name="Yamamoto S."/>
            <person name="Yamane H."/>
            <person name="Yoshiki S."/>
            <person name="Yoshihara R."/>
            <person name="Yukawa K."/>
            <person name="Zhong H."/>
            <person name="Yano M."/>
            <person name="Yuan Q."/>
            <person name="Ouyang S."/>
            <person name="Liu J."/>
            <person name="Jones K.M."/>
            <person name="Gansberger K."/>
            <person name="Moffat K."/>
            <person name="Hill J."/>
            <person name="Bera J."/>
            <person name="Fadrosh D."/>
            <person name="Jin S."/>
            <person name="Johri S."/>
            <person name="Kim M."/>
            <person name="Overton L."/>
            <person name="Reardon M."/>
            <person name="Tsitrin T."/>
            <person name="Vuong H."/>
            <person name="Weaver B."/>
            <person name="Ciecko A."/>
            <person name="Tallon L."/>
            <person name="Jackson J."/>
            <person name="Pai G."/>
            <person name="Aken S.V."/>
            <person name="Utterback T."/>
            <person name="Reidmuller S."/>
            <person name="Feldblyum T."/>
            <person name="Hsiao J."/>
            <person name="Zismann V."/>
            <person name="Iobst S."/>
            <person name="de Vazeille A.R."/>
            <person name="Buell C.R."/>
            <person name="Ying K."/>
            <person name="Li Y."/>
            <person name="Lu T."/>
            <person name="Huang Y."/>
            <person name="Zhao Q."/>
            <person name="Feng Q."/>
            <person name="Zhang L."/>
            <person name="Zhu J."/>
            <person name="Weng Q."/>
            <person name="Mu J."/>
            <person name="Lu Y."/>
            <person name="Fan D."/>
            <person name="Liu Y."/>
            <person name="Guan J."/>
            <person name="Zhang Y."/>
            <person name="Yu S."/>
            <person name="Liu X."/>
            <person name="Zhang Y."/>
            <person name="Hong G."/>
            <person name="Han B."/>
            <person name="Choisne N."/>
            <person name="Demange N."/>
            <person name="Orjeda G."/>
            <person name="Samain S."/>
            <person name="Cattolico L."/>
            <person name="Pelletier E."/>
            <person name="Couloux A."/>
            <person name="Segurens B."/>
            <person name="Wincker P."/>
            <person name="D'Hont A."/>
            <person name="Scarpelli C."/>
            <person name="Weissenbach J."/>
            <person name="Salanoubat M."/>
            <person name="Quetier F."/>
            <person name="Yu Y."/>
            <person name="Kim H.R."/>
            <person name="Rambo T."/>
            <person name="Currie J."/>
            <person name="Collura K."/>
            <person name="Luo M."/>
            <person name="Yang T."/>
            <person name="Ammiraju J.S.S."/>
            <person name="Engler F."/>
            <person name="Soderlund C."/>
            <person name="Wing R.A."/>
            <person name="Palmer L.E."/>
            <person name="de la Bastide M."/>
            <person name="Spiegel L."/>
            <person name="Nascimento L."/>
            <person name="Zutavern T."/>
            <person name="O'Shaughnessy A."/>
            <person name="Dike S."/>
            <person name="Dedhia N."/>
            <person name="Preston R."/>
            <person name="Balija V."/>
            <person name="McCombie W.R."/>
            <person name="Chow T."/>
            <person name="Chen H."/>
            <person name="Chung M."/>
            <person name="Chen C."/>
            <person name="Shaw J."/>
            <person name="Wu H."/>
            <person name="Hsiao K."/>
            <person name="Chao Y."/>
            <person name="Chu M."/>
            <person name="Cheng C."/>
            <person name="Hour A."/>
            <person name="Lee P."/>
            <person name="Lin S."/>
            <person name="Lin Y."/>
            <person name="Liou J."/>
            <person name="Liu S."/>
            <person name="Hsing Y."/>
            <person name="Raghuvanshi S."/>
            <person name="Mohanty A."/>
            <person name="Bharti A.K."/>
            <person name="Gaur A."/>
            <person name="Gupta V."/>
            <person name="Kumar D."/>
            <person name="Ravi V."/>
            <person name="Vij S."/>
            <person name="Kapur A."/>
            <person name="Khurana P."/>
            <person name="Khurana P."/>
            <person name="Khurana J.P."/>
            <person name="Tyagi A.K."/>
            <person name="Gaikwad K."/>
            <person name="Singh A."/>
            <person name="Dalal V."/>
            <person name="Srivastava S."/>
            <person name="Dixit A."/>
            <person name="Pal A.K."/>
            <person name="Ghazi I.A."/>
            <person name="Yadav M."/>
            <person name="Pandit A."/>
            <person name="Bhargava A."/>
            <person name="Sureshbabu K."/>
            <person name="Batra K."/>
            <person name="Sharma T.R."/>
            <person name="Mohapatra T."/>
            <person name="Singh N.K."/>
            <person name="Messing J."/>
            <person name="Nelson A.B."/>
            <person name="Fuks G."/>
            <person name="Kavchok S."/>
            <person name="Keizer G."/>
            <person name="Linton E."/>
            <person name="Llaca V."/>
            <person name="Song R."/>
            <person name="Tanyolac B."/>
            <person name="Young S."/>
            <person name="Ho-Il K."/>
            <person name="Hahn J.H."/>
            <person name="Sangsakoo G."/>
            <person name="Vanavichit A."/>
            <person name="de Mattos Luiz.A.T."/>
            <person name="Zimmer P.D."/>
            <person name="Malone G."/>
            <person name="Dellagostin O."/>
            <person name="de Oliveira A.C."/>
            <person name="Bevan M."/>
            <person name="Bancroft I."/>
            <person name="Minx P."/>
            <person name="Cordum H."/>
            <person name="Wilson R."/>
            <person name="Cheng Z."/>
            <person name="Jin W."/>
            <person name="Jiang J."/>
            <person name="Leong S.A."/>
            <person name="Iwama H."/>
            <person name="Gojobori T."/>
            <person name="Itoh T."/>
            <person name="Niimura Y."/>
            <person name="Fujii Y."/>
            <person name="Habara T."/>
            <person name="Sakai H."/>
            <person name="Sato Y."/>
            <person name="Wilson G."/>
            <person name="Kumar K."/>
            <person name="McCouch S."/>
            <person name="Juretic N."/>
            <person name="Hoen D."/>
            <person name="Wright S."/>
            <person name="Bruskiewich R."/>
            <person name="Bureau T."/>
            <person name="Miyao A."/>
            <person name="Hirochika H."/>
            <person name="Nishikawa T."/>
            <person name="Kadowaki K."/>
            <person name="Sugiura M."/>
            <person name="Burr B."/>
            <person name="Sasaki T."/>
        </authorList>
    </citation>
    <scope>NUCLEOTIDE SEQUENCE [LARGE SCALE GENOMIC DNA]</scope>
    <source>
        <strain evidence="3">cv. Nipponbare</strain>
    </source>
</reference>
<feature type="region of interest" description="Disordered" evidence="1">
    <location>
        <begin position="67"/>
        <end position="101"/>
    </location>
</feature>
<proteinExistence type="predicted"/>
<dbReference type="Proteomes" id="UP000059680">
    <property type="component" value="Chromosome 1"/>
</dbReference>
<dbReference type="ExpressionAtlas" id="A0A0P0VCZ9">
    <property type="expression patterns" value="baseline and differential"/>
</dbReference>
<feature type="region of interest" description="Disordered" evidence="1">
    <location>
        <begin position="159"/>
        <end position="180"/>
    </location>
</feature>
<feature type="compositionally biased region" description="Basic residues" evidence="1">
    <location>
        <begin position="159"/>
        <end position="170"/>
    </location>
</feature>
<feature type="compositionally biased region" description="Basic residues" evidence="1">
    <location>
        <begin position="67"/>
        <end position="80"/>
    </location>
</feature>
<name>A0A0P0VCZ9_ORYSJ</name>
<accession>A0A0P0VCZ9</accession>
<sequence>MPLQLRRAAQLRRRRRRRRRRLPAARTAAVLVAADHLLDELREDSDERGAALALDVLERALPRPSHGHLLRRRRRQRRERRGGEHLEAGEALGGEDEVRPPRHQLLAGGHHRDREADVEGVGRADDVVTGELRRDVPRHGAHPAIVVQHPRLPAPVHQLHPRRRRRRQVHARGEAVAHGN</sequence>
<organism evidence="2 3">
    <name type="scientific">Oryza sativa subsp. japonica</name>
    <name type="common">Rice</name>
    <dbReference type="NCBI Taxonomy" id="39947"/>
    <lineage>
        <taxon>Eukaryota</taxon>
        <taxon>Viridiplantae</taxon>
        <taxon>Streptophyta</taxon>
        <taxon>Embryophyta</taxon>
        <taxon>Tracheophyta</taxon>
        <taxon>Spermatophyta</taxon>
        <taxon>Magnoliopsida</taxon>
        <taxon>Liliopsida</taxon>
        <taxon>Poales</taxon>
        <taxon>Poaceae</taxon>
        <taxon>BOP clade</taxon>
        <taxon>Oryzoideae</taxon>
        <taxon>Oryzeae</taxon>
        <taxon>Oryzinae</taxon>
        <taxon>Oryza</taxon>
        <taxon>Oryza sativa</taxon>
    </lineage>
</organism>
<reference evidence="2 3" key="3">
    <citation type="journal article" date="2013" name="Rice">
        <title>Improvement of the Oryza sativa Nipponbare reference genome using next generation sequence and optical map data.</title>
        <authorList>
            <person name="Kawahara Y."/>
            <person name="de la Bastide M."/>
            <person name="Hamilton J.P."/>
            <person name="Kanamori H."/>
            <person name="McCombie W.R."/>
            <person name="Ouyang S."/>
            <person name="Schwartz D.C."/>
            <person name="Tanaka T."/>
            <person name="Wu J."/>
            <person name="Zhou S."/>
            <person name="Childs K.L."/>
            <person name="Davidson R.M."/>
            <person name="Lin H."/>
            <person name="Quesada-Ocampo L."/>
            <person name="Vaillancourt B."/>
            <person name="Sakai H."/>
            <person name="Lee S.S."/>
            <person name="Kim J."/>
            <person name="Numa H."/>
            <person name="Itoh T."/>
            <person name="Buell C.R."/>
            <person name="Matsumoto T."/>
        </authorList>
    </citation>
    <scope>NUCLEOTIDE SEQUENCE [LARGE SCALE GENOMIC DNA]</scope>
    <source>
        <strain evidence="3">cv. Nipponbare</strain>
    </source>
</reference>
<dbReference type="Gramene" id="Os01t0952800-02">
    <property type="protein sequence ID" value="Os01t0952800-02"/>
    <property type="gene ID" value="Os01g0952800"/>
</dbReference>
<feature type="region of interest" description="Disordered" evidence="1">
    <location>
        <begin position="1"/>
        <end position="24"/>
    </location>
</feature>
<dbReference type="EMBL" id="AP014957">
    <property type="protein sequence ID" value="BAS76258.1"/>
    <property type="molecule type" value="Genomic_DNA"/>
</dbReference>